<accession>A0A8J3UT05</accession>
<keyword evidence="2" id="KW-1185">Reference proteome</keyword>
<evidence type="ECO:0000313" key="1">
    <source>
        <dbReference type="EMBL" id="GII47834.1"/>
    </source>
</evidence>
<proteinExistence type="predicted"/>
<dbReference type="Proteomes" id="UP000644610">
    <property type="component" value="Unassembled WGS sequence"/>
</dbReference>
<gene>
    <name evidence="1" type="ORF">Psi02_42580</name>
</gene>
<protein>
    <submittedName>
        <fullName evidence="1">Uncharacterized protein</fullName>
    </submittedName>
</protein>
<sequence length="121" mass="13857">MHSPRENAEGNWSFLRTSVQYLALSAGDQLEWVGSMSVGVDELALYFDDAYSTAWRSRDTGWISEHLDSTLTDIDQMLISLTEEGPSAWTEDALHSHLKWEEIRRLAHHARALMPAQPWEE</sequence>
<dbReference type="RefSeq" id="WP_203976689.1">
    <property type="nucleotide sequence ID" value="NZ_BAAAKY010000027.1"/>
</dbReference>
<evidence type="ECO:0000313" key="2">
    <source>
        <dbReference type="Proteomes" id="UP000644610"/>
    </source>
</evidence>
<dbReference type="AlphaFoldDB" id="A0A8J3UT05"/>
<name>A0A8J3UT05_9ACTN</name>
<organism evidence="1 2">
    <name type="scientific">Planotetraspora silvatica</name>
    <dbReference type="NCBI Taxonomy" id="234614"/>
    <lineage>
        <taxon>Bacteria</taxon>
        <taxon>Bacillati</taxon>
        <taxon>Actinomycetota</taxon>
        <taxon>Actinomycetes</taxon>
        <taxon>Streptosporangiales</taxon>
        <taxon>Streptosporangiaceae</taxon>
        <taxon>Planotetraspora</taxon>
    </lineage>
</organism>
<reference evidence="1" key="1">
    <citation type="submission" date="2021-01" db="EMBL/GenBank/DDBJ databases">
        <title>Whole genome shotgun sequence of Planotetraspora silvatica NBRC 100141.</title>
        <authorList>
            <person name="Komaki H."/>
            <person name="Tamura T."/>
        </authorList>
    </citation>
    <scope>NUCLEOTIDE SEQUENCE</scope>
    <source>
        <strain evidence="1">NBRC 100141</strain>
    </source>
</reference>
<dbReference type="EMBL" id="BOOQ01000027">
    <property type="protein sequence ID" value="GII47834.1"/>
    <property type="molecule type" value="Genomic_DNA"/>
</dbReference>
<comment type="caution">
    <text evidence="1">The sequence shown here is derived from an EMBL/GenBank/DDBJ whole genome shotgun (WGS) entry which is preliminary data.</text>
</comment>